<dbReference type="HOGENOM" id="CLU_2276833_0_0_1"/>
<dbReference type="AlphaFoldDB" id="C5FJN6"/>
<gene>
    <name evidence="1" type="ORF">MCYG_03716</name>
</gene>
<dbReference type="RefSeq" id="XP_002848210.1">
    <property type="nucleotide sequence ID" value="XM_002848164.1"/>
</dbReference>
<dbReference type="EMBL" id="DS995703">
    <property type="protein sequence ID" value="EEQ30897.1"/>
    <property type="molecule type" value="Genomic_DNA"/>
</dbReference>
<reference evidence="2" key="1">
    <citation type="journal article" date="2012" name="MBio">
        <title>Comparative genome analysis of Trichophyton rubrum and related dermatophytes reveals candidate genes involved in infection.</title>
        <authorList>
            <person name="Martinez D.A."/>
            <person name="Oliver B.G."/>
            <person name="Graeser Y."/>
            <person name="Goldberg J.M."/>
            <person name="Li W."/>
            <person name="Martinez-Rossi N.M."/>
            <person name="Monod M."/>
            <person name="Shelest E."/>
            <person name="Barton R.C."/>
            <person name="Birch E."/>
            <person name="Brakhage A.A."/>
            <person name="Chen Z."/>
            <person name="Gurr S.J."/>
            <person name="Heiman D."/>
            <person name="Heitman J."/>
            <person name="Kosti I."/>
            <person name="Rossi A."/>
            <person name="Saif S."/>
            <person name="Samalova M."/>
            <person name="Saunders C.W."/>
            <person name="Shea T."/>
            <person name="Summerbell R.C."/>
            <person name="Xu J."/>
            <person name="Young S."/>
            <person name="Zeng Q."/>
            <person name="Birren B.W."/>
            <person name="Cuomo C.A."/>
            <person name="White T.C."/>
        </authorList>
    </citation>
    <scope>NUCLEOTIDE SEQUENCE [LARGE SCALE GENOMIC DNA]</scope>
    <source>
        <strain evidence="2">ATCC MYA-4605 / CBS 113480</strain>
    </source>
</reference>
<dbReference type="Proteomes" id="UP000002035">
    <property type="component" value="Unassembled WGS sequence"/>
</dbReference>
<dbReference type="GeneID" id="9229534"/>
<dbReference type="VEuPathDB" id="FungiDB:MCYG_03716"/>
<accession>C5FJN6</accession>
<evidence type="ECO:0000313" key="1">
    <source>
        <dbReference type="EMBL" id="EEQ30897.1"/>
    </source>
</evidence>
<organism evidence="1 2">
    <name type="scientific">Arthroderma otae (strain ATCC MYA-4605 / CBS 113480)</name>
    <name type="common">Microsporum canis</name>
    <dbReference type="NCBI Taxonomy" id="554155"/>
    <lineage>
        <taxon>Eukaryota</taxon>
        <taxon>Fungi</taxon>
        <taxon>Dikarya</taxon>
        <taxon>Ascomycota</taxon>
        <taxon>Pezizomycotina</taxon>
        <taxon>Eurotiomycetes</taxon>
        <taxon>Eurotiomycetidae</taxon>
        <taxon>Onygenales</taxon>
        <taxon>Arthrodermataceae</taxon>
        <taxon>Microsporum</taxon>
    </lineage>
</organism>
<protein>
    <submittedName>
        <fullName evidence="1">Uncharacterized protein</fullName>
    </submittedName>
</protein>
<name>C5FJN6_ARTOC</name>
<keyword evidence="2" id="KW-1185">Reference proteome</keyword>
<evidence type="ECO:0000313" key="2">
    <source>
        <dbReference type="Proteomes" id="UP000002035"/>
    </source>
</evidence>
<sequence length="102" mass="11375">MSFFPAFRLGPFAAEWIRLALLYFDMGAPREARARVLWIEFIWAFNSTGETTTNPPSMASASSVSMRDELSVGTLDHPRMLFAPMLVLGKSSLKGRAVYKVS</sequence>
<proteinExistence type="predicted"/>